<accession>A0ABM8EJ19</accession>
<name>A0ABM8EJ19_9BACT</name>
<dbReference type="RefSeq" id="WP_282002891.1">
    <property type="nucleotide sequence ID" value="NZ_AP027151.1"/>
</dbReference>
<dbReference type="Pfam" id="PF04985">
    <property type="entry name" value="Phage_tube"/>
    <property type="match status" value="1"/>
</dbReference>
<dbReference type="NCBIfam" id="TIGR01611">
    <property type="entry name" value="tail_tube"/>
    <property type="match status" value="1"/>
</dbReference>
<evidence type="ECO:0000313" key="2">
    <source>
        <dbReference type="Proteomes" id="UP001317705"/>
    </source>
</evidence>
<sequence>MGQIAIKQITNANVYMDGASFLGKVEEAKLPDVVATLAEHKALGMIGKVELPNGIDKMEMTMKWNSLYGDVLKKAANPFTAVQLQCRCSQETYTGQGRTEEVPVTVFLTGTFKKFPLGGFKQHENVEAETTLAITYFRLVVNGEDIVEVDVLANIYKVGGVDLLAQFRSNIGG</sequence>
<dbReference type="Proteomes" id="UP001317705">
    <property type="component" value="Chromosome"/>
</dbReference>
<dbReference type="InterPro" id="IPR006498">
    <property type="entry name" value="Tail_tube"/>
</dbReference>
<organism evidence="1 2">
    <name type="scientific">Geotalea uraniireducens</name>
    <dbReference type="NCBI Taxonomy" id="351604"/>
    <lineage>
        <taxon>Bacteria</taxon>
        <taxon>Pseudomonadati</taxon>
        <taxon>Thermodesulfobacteriota</taxon>
        <taxon>Desulfuromonadia</taxon>
        <taxon>Geobacterales</taxon>
        <taxon>Geobacteraceae</taxon>
        <taxon>Geotalea</taxon>
    </lineage>
</organism>
<keyword evidence="2" id="KW-1185">Reference proteome</keyword>
<dbReference type="EMBL" id="AP027151">
    <property type="protein sequence ID" value="BDV42440.1"/>
    <property type="molecule type" value="Genomic_DNA"/>
</dbReference>
<protein>
    <submittedName>
        <fullName evidence="1">Phage major tail tube protein</fullName>
    </submittedName>
</protein>
<evidence type="ECO:0000313" key="1">
    <source>
        <dbReference type="EMBL" id="BDV42440.1"/>
    </source>
</evidence>
<proteinExistence type="predicted"/>
<gene>
    <name evidence="1" type="ORF">GURASL_13630</name>
</gene>
<reference evidence="1 2" key="1">
    <citation type="submission" date="2022-12" db="EMBL/GenBank/DDBJ databases">
        <title>Polyphasic characterization of Geotalea uranireducens NIT-SL11 newly isolated from a complex of sewage sludge and microbially reduced graphene oxide.</title>
        <authorList>
            <person name="Xie L."/>
            <person name="Yoshida N."/>
            <person name="Meng L."/>
        </authorList>
    </citation>
    <scope>NUCLEOTIDE SEQUENCE [LARGE SCALE GENOMIC DNA]</scope>
    <source>
        <strain evidence="1 2">NIT-SL11</strain>
    </source>
</reference>